<gene>
    <name evidence="1" type="ORF">EDB81DRAFT_762618</name>
</gene>
<comment type="caution">
    <text evidence="1">The sequence shown here is derived from an EMBL/GenBank/DDBJ whole genome shotgun (WGS) entry which is preliminary data.</text>
</comment>
<proteinExistence type="predicted"/>
<name>A0A9P9EAD9_9HYPO</name>
<protein>
    <submittedName>
        <fullName evidence="1">Uncharacterized protein</fullName>
    </submittedName>
</protein>
<dbReference type="EMBL" id="JAGMUV010000014">
    <property type="protein sequence ID" value="KAH7134305.1"/>
    <property type="molecule type" value="Genomic_DNA"/>
</dbReference>
<accession>A0A9P9EAD9</accession>
<evidence type="ECO:0000313" key="2">
    <source>
        <dbReference type="Proteomes" id="UP000738349"/>
    </source>
</evidence>
<dbReference type="OrthoDB" id="5099158at2759"/>
<evidence type="ECO:0000313" key="1">
    <source>
        <dbReference type="EMBL" id="KAH7134305.1"/>
    </source>
</evidence>
<dbReference type="AlphaFoldDB" id="A0A9P9EAD9"/>
<sequence length="113" mass="11773">MGEKTDLFLGIVGRSLIRHAVVGVLTAGIGNVILAVGDVMDVMDASDAMDAISTVDATSGGGDGQVHFGSSPNVDGYLQDKQTDLHYASTYDYDHGNTAGGQTYDELYKAGKT</sequence>
<dbReference type="Proteomes" id="UP000738349">
    <property type="component" value="Unassembled WGS sequence"/>
</dbReference>
<organism evidence="1 2">
    <name type="scientific">Dactylonectria macrodidyma</name>
    <dbReference type="NCBI Taxonomy" id="307937"/>
    <lineage>
        <taxon>Eukaryota</taxon>
        <taxon>Fungi</taxon>
        <taxon>Dikarya</taxon>
        <taxon>Ascomycota</taxon>
        <taxon>Pezizomycotina</taxon>
        <taxon>Sordariomycetes</taxon>
        <taxon>Hypocreomycetidae</taxon>
        <taxon>Hypocreales</taxon>
        <taxon>Nectriaceae</taxon>
        <taxon>Dactylonectria</taxon>
    </lineage>
</organism>
<keyword evidence="2" id="KW-1185">Reference proteome</keyword>
<reference evidence="1" key="1">
    <citation type="journal article" date="2021" name="Nat. Commun.">
        <title>Genetic determinants of endophytism in the Arabidopsis root mycobiome.</title>
        <authorList>
            <person name="Mesny F."/>
            <person name="Miyauchi S."/>
            <person name="Thiergart T."/>
            <person name="Pickel B."/>
            <person name="Atanasova L."/>
            <person name="Karlsson M."/>
            <person name="Huettel B."/>
            <person name="Barry K.W."/>
            <person name="Haridas S."/>
            <person name="Chen C."/>
            <person name="Bauer D."/>
            <person name="Andreopoulos W."/>
            <person name="Pangilinan J."/>
            <person name="LaButti K."/>
            <person name="Riley R."/>
            <person name="Lipzen A."/>
            <person name="Clum A."/>
            <person name="Drula E."/>
            <person name="Henrissat B."/>
            <person name="Kohler A."/>
            <person name="Grigoriev I.V."/>
            <person name="Martin F.M."/>
            <person name="Hacquard S."/>
        </authorList>
    </citation>
    <scope>NUCLEOTIDE SEQUENCE</scope>
    <source>
        <strain evidence="1">MPI-CAGE-AT-0147</strain>
    </source>
</reference>